<proteinExistence type="predicted"/>
<feature type="compositionally biased region" description="Polar residues" evidence="1">
    <location>
        <begin position="65"/>
        <end position="79"/>
    </location>
</feature>
<feature type="region of interest" description="Disordered" evidence="1">
    <location>
        <begin position="1"/>
        <end position="84"/>
    </location>
</feature>
<reference evidence="2 3" key="1">
    <citation type="submission" date="2014-02" db="EMBL/GenBank/DDBJ databases">
        <authorList>
            <person name="Sibley D."/>
            <person name="Venepally P."/>
            <person name="Karamycheva S."/>
            <person name="Hadjithomas M."/>
            <person name="Khan A."/>
            <person name="Brunk B."/>
            <person name="Roos D."/>
            <person name="Caler E."/>
            <person name="Lorenzi H."/>
        </authorList>
    </citation>
    <scope>NUCLEOTIDE SEQUENCE [LARGE SCALE GENOMIC DNA]</scope>
    <source>
        <strain evidence="2 3">GAB2-2007-GAL-DOM2</strain>
    </source>
</reference>
<sequence>MLSEEKRGRRGDRYIESRLHDGRKETTEEARSRKRRKTGKRTKTRCVQCRAPPKGGKPTKGGGQENKNIRQSRNRTSVLTPGKQKTCLSKPSGNRLLKNPIRGTVERVKNTRFFMLCVSSACVFLRSLTNLLLRFRDKLLQILSALLSFLSSLNGEVTFSQLSLFSVRLHCSCPRCLP</sequence>
<feature type="compositionally biased region" description="Basic residues" evidence="1">
    <location>
        <begin position="32"/>
        <end position="44"/>
    </location>
</feature>
<accession>A0A086JLR6</accession>
<protein>
    <submittedName>
        <fullName evidence="2">Uncharacterized protein</fullName>
    </submittedName>
</protein>
<evidence type="ECO:0000313" key="3">
    <source>
        <dbReference type="Proteomes" id="UP000028837"/>
    </source>
</evidence>
<feature type="compositionally biased region" description="Basic and acidic residues" evidence="1">
    <location>
        <begin position="1"/>
        <end position="31"/>
    </location>
</feature>
<dbReference type="Proteomes" id="UP000028837">
    <property type="component" value="Unassembled WGS sequence"/>
</dbReference>
<name>A0A086JLR6_TOXGO</name>
<dbReference type="VEuPathDB" id="ToxoDB:TGDOM2_243520"/>
<dbReference type="AlphaFoldDB" id="A0A086JLR6"/>
<comment type="caution">
    <text evidence="2">The sequence shown here is derived from an EMBL/GenBank/DDBJ whole genome shotgun (WGS) entry which is preliminary data.</text>
</comment>
<organism evidence="2 3">
    <name type="scientific">Toxoplasma gondii GAB2-2007-GAL-DOM2</name>
    <dbReference type="NCBI Taxonomy" id="1130820"/>
    <lineage>
        <taxon>Eukaryota</taxon>
        <taxon>Sar</taxon>
        <taxon>Alveolata</taxon>
        <taxon>Apicomplexa</taxon>
        <taxon>Conoidasida</taxon>
        <taxon>Coccidia</taxon>
        <taxon>Eucoccidiorida</taxon>
        <taxon>Eimeriorina</taxon>
        <taxon>Sarcocystidae</taxon>
        <taxon>Toxoplasma</taxon>
    </lineage>
</organism>
<dbReference type="EMBL" id="AHZU02001361">
    <property type="protein sequence ID" value="KFG33084.1"/>
    <property type="molecule type" value="Genomic_DNA"/>
</dbReference>
<gene>
    <name evidence="2" type="ORF">TGDOM2_243520</name>
</gene>
<evidence type="ECO:0000256" key="1">
    <source>
        <dbReference type="SAM" id="MobiDB-lite"/>
    </source>
</evidence>
<evidence type="ECO:0000313" key="2">
    <source>
        <dbReference type="EMBL" id="KFG33084.1"/>
    </source>
</evidence>